<dbReference type="PIRSF" id="PIRSF001488">
    <property type="entry name" value="Tdi_protein"/>
    <property type="match status" value="1"/>
</dbReference>
<comment type="similarity">
    <text evidence="2">Belongs to the thioredoxin family. DsbA subfamily.</text>
</comment>
<dbReference type="EMBL" id="SHMC01000003">
    <property type="protein sequence ID" value="TAA25497.1"/>
    <property type="molecule type" value="Genomic_DNA"/>
</dbReference>
<feature type="chain" id="PRO_5020646622" description="Thiol:disulfide interchange protein" evidence="9">
    <location>
        <begin position="21"/>
        <end position="213"/>
    </location>
</feature>
<feature type="signal peptide" evidence="9">
    <location>
        <begin position="1"/>
        <end position="20"/>
    </location>
</feature>
<dbReference type="InterPro" id="IPR036249">
    <property type="entry name" value="Thioredoxin-like_sf"/>
</dbReference>
<dbReference type="InterPro" id="IPR001853">
    <property type="entry name" value="DSBA-like_thioredoxin_dom"/>
</dbReference>
<evidence type="ECO:0000256" key="5">
    <source>
        <dbReference type="ARBA" id="ARBA00023157"/>
    </source>
</evidence>
<name>A0A4Q8LA24_9GAMM</name>
<keyword evidence="5 7" id="KW-1015">Disulfide bond</keyword>
<dbReference type="SUPFAM" id="SSF52833">
    <property type="entry name" value="Thioredoxin-like"/>
    <property type="match status" value="1"/>
</dbReference>
<dbReference type="PROSITE" id="PS51352">
    <property type="entry name" value="THIOREDOXIN_2"/>
    <property type="match status" value="1"/>
</dbReference>
<dbReference type="Proteomes" id="UP000292627">
    <property type="component" value="Unassembled WGS sequence"/>
</dbReference>
<dbReference type="AlphaFoldDB" id="A0A4Q8LA24"/>
<organism evidence="11 12">
    <name type="scientific">Pseudoxanthomonas winnipegensis</name>
    <dbReference type="NCBI Taxonomy" id="2480810"/>
    <lineage>
        <taxon>Bacteria</taxon>
        <taxon>Pseudomonadati</taxon>
        <taxon>Pseudomonadota</taxon>
        <taxon>Gammaproteobacteria</taxon>
        <taxon>Lysobacterales</taxon>
        <taxon>Lysobacteraceae</taxon>
        <taxon>Pseudoxanthomonas</taxon>
    </lineage>
</organism>
<keyword evidence="3 9" id="KW-0732">Signal</keyword>
<evidence type="ECO:0000256" key="6">
    <source>
        <dbReference type="ARBA" id="ARBA00023284"/>
    </source>
</evidence>
<evidence type="ECO:0000256" key="2">
    <source>
        <dbReference type="ARBA" id="ARBA00005791"/>
    </source>
</evidence>
<dbReference type="OrthoDB" id="9784896at2"/>
<evidence type="ECO:0000256" key="8">
    <source>
        <dbReference type="PIRSR" id="PIRSR001488-1"/>
    </source>
</evidence>
<dbReference type="Pfam" id="PF01323">
    <property type="entry name" value="DSBA"/>
    <property type="match status" value="1"/>
</dbReference>
<accession>A0A4Q8LA24</accession>
<evidence type="ECO:0000256" key="7">
    <source>
        <dbReference type="PIRNR" id="PIRNR001488"/>
    </source>
</evidence>
<dbReference type="CDD" id="cd03019">
    <property type="entry name" value="DsbA_DsbA"/>
    <property type="match status" value="1"/>
</dbReference>
<evidence type="ECO:0000259" key="10">
    <source>
        <dbReference type="PROSITE" id="PS51352"/>
    </source>
</evidence>
<dbReference type="Gene3D" id="3.40.30.10">
    <property type="entry name" value="Glutaredoxin"/>
    <property type="match status" value="1"/>
</dbReference>
<dbReference type="GO" id="GO:0042597">
    <property type="term" value="C:periplasmic space"/>
    <property type="evidence" value="ECO:0007669"/>
    <property type="project" value="UniProtKB-SubCell"/>
</dbReference>
<evidence type="ECO:0000256" key="1">
    <source>
        <dbReference type="ARBA" id="ARBA00004418"/>
    </source>
</evidence>
<dbReference type="InterPro" id="IPR013766">
    <property type="entry name" value="Thioredoxin_domain"/>
</dbReference>
<dbReference type="PANTHER" id="PTHR35891">
    <property type="entry name" value="THIOL:DISULFIDE INTERCHANGE PROTEIN DSBA"/>
    <property type="match status" value="1"/>
</dbReference>
<protein>
    <recommendedName>
        <fullName evidence="7">Thiol:disulfide interchange protein</fullName>
    </recommendedName>
</protein>
<dbReference type="PANTHER" id="PTHR35891:SF2">
    <property type="entry name" value="THIOL:DISULFIDE INTERCHANGE PROTEIN DSBA"/>
    <property type="match status" value="1"/>
</dbReference>
<comment type="caution">
    <text evidence="11">The sequence shown here is derived from an EMBL/GenBank/DDBJ whole genome shotgun (WGS) entry which is preliminary data.</text>
</comment>
<evidence type="ECO:0000256" key="3">
    <source>
        <dbReference type="ARBA" id="ARBA00022729"/>
    </source>
</evidence>
<dbReference type="InterPro" id="IPR023205">
    <property type="entry name" value="DsbA/DsbL"/>
</dbReference>
<sequence>MKLRLFALALLALLPLTACASSDAPVEGEDYDVIADGQPFAPLTGQQKVEVVEVFGYVCIHCAHFEPQFEAWQKRQPASVRVTSVPAAFGGYWIPYAKAFYAAQQLGVLKQSHAAVFRALHDSHELPIQNASDQEIAGFYARFGPDPDKFAATMESPQVAAQLDKARAFGMASGIRGTPTLVINGKYRINTVDPDDVLKVADFLIKRELAAAK</sequence>
<dbReference type="RefSeq" id="WP_130551127.1">
    <property type="nucleotide sequence ID" value="NZ_SHMC01000003.1"/>
</dbReference>
<evidence type="ECO:0000256" key="4">
    <source>
        <dbReference type="ARBA" id="ARBA00022764"/>
    </source>
</evidence>
<feature type="domain" description="Thioredoxin" evidence="10">
    <location>
        <begin position="12"/>
        <end position="206"/>
    </location>
</feature>
<evidence type="ECO:0000313" key="11">
    <source>
        <dbReference type="EMBL" id="TAA25497.1"/>
    </source>
</evidence>
<evidence type="ECO:0000256" key="9">
    <source>
        <dbReference type="SAM" id="SignalP"/>
    </source>
</evidence>
<dbReference type="InterPro" id="IPR050824">
    <property type="entry name" value="Thiol_disulfide_DsbA"/>
</dbReference>
<feature type="disulfide bond" description="Redox-active" evidence="8">
    <location>
        <begin position="59"/>
        <end position="62"/>
    </location>
</feature>
<evidence type="ECO:0000313" key="12">
    <source>
        <dbReference type="Proteomes" id="UP000292627"/>
    </source>
</evidence>
<reference evidence="11 12" key="1">
    <citation type="submission" date="2019-02" db="EMBL/GenBank/DDBJ databases">
        <title>WGS of Pseudoxanthomonas species novum from clinical isolates.</title>
        <authorList>
            <person name="Bernier A.-M."/>
            <person name="Bernard K."/>
            <person name="Vachon A."/>
        </authorList>
    </citation>
    <scope>NUCLEOTIDE SEQUENCE [LARGE SCALE GENOMIC DNA]</scope>
    <source>
        <strain evidence="11 12">NML171200</strain>
    </source>
</reference>
<comment type="subcellular location">
    <subcellularLocation>
        <location evidence="1 7">Periplasm</location>
    </subcellularLocation>
</comment>
<keyword evidence="4 7" id="KW-0574">Periplasm</keyword>
<dbReference type="GO" id="GO:0016491">
    <property type="term" value="F:oxidoreductase activity"/>
    <property type="evidence" value="ECO:0007669"/>
    <property type="project" value="InterPro"/>
</dbReference>
<proteinExistence type="inferred from homology"/>
<gene>
    <name evidence="11" type="ORF">EA660_08555</name>
</gene>
<keyword evidence="6" id="KW-0676">Redox-active center</keyword>